<reference evidence="2" key="1">
    <citation type="journal article" date="2014" name="Int. J. Syst. Evol. Microbiol.">
        <title>Complete genome sequence of Corynebacterium casei LMG S-19264T (=DSM 44701T), isolated from a smear-ripened cheese.</title>
        <authorList>
            <consortium name="US DOE Joint Genome Institute (JGI-PGF)"/>
            <person name="Walter F."/>
            <person name="Albersmeier A."/>
            <person name="Kalinowski J."/>
            <person name="Ruckert C."/>
        </authorList>
    </citation>
    <scope>NUCLEOTIDE SEQUENCE</scope>
    <source>
        <strain evidence="2">VKM Ac-1940</strain>
    </source>
</reference>
<proteinExistence type="predicted"/>
<evidence type="ECO:0000259" key="1">
    <source>
        <dbReference type="Pfam" id="PF03713"/>
    </source>
</evidence>
<protein>
    <recommendedName>
        <fullName evidence="1">DUF305 domain-containing protein</fullName>
    </recommendedName>
</protein>
<reference evidence="2" key="2">
    <citation type="submission" date="2023-01" db="EMBL/GenBank/DDBJ databases">
        <authorList>
            <person name="Sun Q."/>
            <person name="Evtushenko L."/>
        </authorList>
    </citation>
    <scope>NUCLEOTIDE SEQUENCE</scope>
    <source>
        <strain evidence="2">VKM Ac-1940</strain>
    </source>
</reference>
<keyword evidence="3" id="KW-1185">Reference proteome</keyword>
<feature type="domain" description="DUF305" evidence="1">
    <location>
        <begin position="50"/>
        <end position="216"/>
    </location>
</feature>
<name>A0A9W6HKP6_9MICO</name>
<organism evidence="2 3">
    <name type="scientific">Microbacterium dextranolyticum</name>
    <dbReference type="NCBI Taxonomy" id="36806"/>
    <lineage>
        <taxon>Bacteria</taxon>
        <taxon>Bacillati</taxon>
        <taxon>Actinomycetota</taxon>
        <taxon>Actinomycetes</taxon>
        <taxon>Micrococcales</taxon>
        <taxon>Microbacteriaceae</taxon>
        <taxon>Microbacterium</taxon>
    </lineage>
</organism>
<dbReference type="PANTHER" id="PTHR36933">
    <property type="entry name" value="SLL0788 PROTEIN"/>
    <property type="match status" value="1"/>
</dbReference>
<dbReference type="InterPro" id="IPR012347">
    <property type="entry name" value="Ferritin-like"/>
</dbReference>
<dbReference type="AlphaFoldDB" id="A0A9W6HKP6"/>
<dbReference type="InterPro" id="IPR005183">
    <property type="entry name" value="DUF305_CopM-like"/>
</dbReference>
<evidence type="ECO:0000313" key="2">
    <source>
        <dbReference type="EMBL" id="GLJ94496.1"/>
    </source>
</evidence>
<dbReference type="Proteomes" id="UP001142291">
    <property type="component" value="Unassembled WGS sequence"/>
</dbReference>
<comment type="caution">
    <text evidence="2">The sequence shown here is derived from an EMBL/GenBank/DDBJ whole genome shotgun (WGS) entry which is preliminary data.</text>
</comment>
<accession>A0A9W6HKP6</accession>
<dbReference type="PANTHER" id="PTHR36933:SF1">
    <property type="entry name" value="SLL0788 PROTEIN"/>
    <property type="match status" value="1"/>
</dbReference>
<dbReference type="Pfam" id="PF03713">
    <property type="entry name" value="DUF305"/>
    <property type="match status" value="1"/>
</dbReference>
<evidence type="ECO:0000313" key="3">
    <source>
        <dbReference type="Proteomes" id="UP001142291"/>
    </source>
</evidence>
<sequence>MTPRAAARTLPPWWAVLLVAILALAAAFAIGRFSTFGAAAPSAPGTDSPEAGFARDMQVHHAQAVEMSMDIYRTTQNDAVRSLAYDIATTQSAQRGEFYDWLVKWSLPQAGGPLMAWMTMPGSGHAHSGDTNAAPASDAELRAQMGMATTAELDALRAATGTDADCRFLSLMIRHHRGAVPMAEALSQQGTDPRALQVAQGVAATQSAEIDLMESLQRTLACTG</sequence>
<gene>
    <name evidence="2" type="ORF">GCM10017591_05570</name>
</gene>
<dbReference type="RefSeq" id="WP_204962983.1">
    <property type="nucleotide sequence ID" value="NZ_BAAAUR010000008.1"/>
</dbReference>
<dbReference type="Gene3D" id="1.20.1260.10">
    <property type="match status" value="1"/>
</dbReference>
<dbReference type="EMBL" id="BSER01000002">
    <property type="protein sequence ID" value="GLJ94496.1"/>
    <property type="molecule type" value="Genomic_DNA"/>
</dbReference>